<dbReference type="InterPro" id="IPR016024">
    <property type="entry name" value="ARM-type_fold"/>
</dbReference>
<dbReference type="GO" id="GO:0048280">
    <property type="term" value="P:vesicle fusion with Golgi apparatus"/>
    <property type="evidence" value="ECO:0007669"/>
    <property type="project" value="InterPro"/>
</dbReference>
<dbReference type="Pfam" id="PF04869">
    <property type="entry name" value="Uso1_p115_head"/>
    <property type="match status" value="1"/>
</dbReference>
<dbReference type="GO" id="GO:0000139">
    <property type="term" value="C:Golgi membrane"/>
    <property type="evidence" value="ECO:0007669"/>
    <property type="project" value="InterPro"/>
</dbReference>
<dbReference type="InterPro" id="IPR024095">
    <property type="entry name" value="Vesicle_P115"/>
</dbReference>
<dbReference type="InterPro" id="IPR006953">
    <property type="entry name" value="Vesicle_Uso1_P115_head"/>
</dbReference>
<proteinExistence type="predicted"/>
<feature type="domain" description="Vesicle tethering protein Uso1/P115-like head" evidence="5">
    <location>
        <begin position="392"/>
        <end position="612"/>
    </location>
</feature>
<sequence length="776" mass="86580">MFSFLVGSSSSSDMRSLGRLLSRVEHSSVIDEKVDALQQLADCSITSLTENKIAEQLIKVLVKTVNDDDDADVHTEILKVLCVMTTKPVFEGPPTEEDITTMQNIMENGEMILSADGSIDALHLLLSPSYSAMIRLFTLQLLLRILKLHTSRLQESILNCSGFIKTLIETLISSPEILRNEAILLLDALVCGNPAIQGIAAFEGVFESLLAISKDENGVGIVACDCYKLILSLLQDNPSNVNYFRELGCISLLPALFCFAHDHLIPRKLVGSPKATPDLSEAREEGAISPSLSEPSGLDLLTNILERLGDQPKVAQAQLCSPTMVDCYFKLIDDSDNVSARIRCSLLRILGRSLVQCKQAQDAFALYDNGSRFSYIFRMALDCQDIELCSNSLFVLECMYFDNSKAQITSVSTLAPIPQTLDINPIMFGQQLIEALNLWQSDRKSLRDPLHFWVCTRLLSLMIRRNETAKQIVINTSLFEPFEDVAAPRFIDMCVKGIQAAFDNNQADSRVRCFFIWLLCECLIDCREAVVVLLDSAHLCETLLSMRTWKSPDPLISGLSTFIWALCLAVVDIQTQKPKLHRIIKEVIGLDTFKACLHSLQLTRDFQNPRNELSFEPLSLTKINMFDSFMVEKVMQVYDLCDSRILTLIVSRDDDVSSKVAVPSSIVSDELIAARSRITDLELQLSDALSALASKTDDAALTRYRLDLAQKELKDMAQERAGQDNVELEKLRHEHNELLEQHNDLLLLLGSYEKEACLVTVKAGERAELLAAHSDT</sequence>
<dbReference type="EMBL" id="HACM01009315">
    <property type="protein sequence ID" value="CRZ09757.1"/>
    <property type="molecule type" value="Transcribed_RNA"/>
</dbReference>
<evidence type="ECO:0000256" key="4">
    <source>
        <dbReference type="SAM" id="Coils"/>
    </source>
</evidence>
<keyword evidence="3 4" id="KW-0175">Coiled coil</keyword>
<accession>A0A0H5R7N2</accession>
<evidence type="ECO:0000256" key="3">
    <source>
        <dbReference type="ARBA" id="ARBA00023054"/>
    </source>
</evidence>
<evidence type="ECO:0000256" key="2">
    <source>
        <dbReference type="ARBA" id="ARBA00023034"/>
    </source>
</evidence>
<dbReference type="PANTHER" id="PTHR10013">
    <property type="entry name" value="GENERAL VESICULAR TRANSPORT FACTOR P115"/>
    <property type="match status" value="1"/>
</dbReference>
<feature type="coiled-coil region" evidence="4">
    <location>
        <begin position="721"/>
        <end position="748"/>
    </location>
</feature>
<dbReference type="AlphaFoldDB" id="A0A0H5R7N2"/>
<name>A0A0H5R7N2_9EUKA</name>
<keyword evidence="2" id="KW-0333">Golgi apparatus</keyword>
<dbReference type="InterPro" id="IPR011989">
    <property type="entry name" value="ARM-like"/>
</dbReference>
<dbReference type="PANTHER" id="PTHR10013:SF0">
    <property type="entry name" value="GENERAL VESICULAR TRANSPORT FACTOR P115"/>
    <property type="match status" value="1"/>
</dbReference>
<evidence type="ECO:0000259" key="5">
    <source>
        <dbReference type="Pfam" id="PF04869"/>
    </source>
</evidence>
<reference evidence="6" key="1">
    <citation type="submission" date="2015-04" db="EMBL/GenBank/DDBJ databases">
        <title>The genome sequence of the plant pathogenic Rhizarian Plasmodiophora brassicae reveals insights in its biotrophic life cycle and the origin of chitin synthesis.</title>
        <authorList>
            <person name="Schwelm A."/>
            <person name="Fogelqvist J."/>
            <person name="Knaust A."/>
            <person name="Julke S."/>
            <person name="Lilja T."/>
            <person name="Dhandapani V."/>
            <person name="Bonilla-Rosso G."/>
            <person name="Karlsson M."/>
            <person name="Shevchenko A."/>
            <person name="Choi S.R."/>
            <person name="Kim H.G."/>
            <person name="Park J.Y."/>
            <person name="Lim Y.P."/>
            <person name="Ludwig-Muller J."/>
            <person name="Dixelius C."/>
        </authorList>
    </citation>
    <scope>NUCLEOTIDE SEQUENCE</scope>
    <source>
        <tissue evidence="6">Potato root galls</tissue>
    </source>
</reference>
<dbReference type="SUPFAM" id="SSF48371">
    <property type="entry name" value="ARM repeat"/>
    <property type="match status" value="1"/>
</dbReference>
<protein>
    <recommendedName>
        <fullName evidence="5">Vesicle tethering protein Uso1/P115-like head domain-containing protein</fullName>
    </recommendedName>
</protein>
<dbReference type="GO" id="GO:0006886">
    <property type="term" value="P:intracellular protein transport"/>
    <property type="evidence" value="ECO:0007669"/>
    <property type="project" value="InterPro"/>
</dbReference>
<evidence type="ECO:0000256" key="1">
    <source>
        <dbReference type="ARBA" id="ARBA00004555"/>
    </source>
</evidence>
<comment type="subcellular location">
    <subcellularLocation>
        <location evidence="1">Golgi apparatus</location>
    </subcellularLocation>
</comment>
<organism evidence="6">
    <name type="scientific">Spongospora subterranea</name>
    <dbReference type="NCBI Taxonomy" id="70186"/>
    <lineage>
        <taxon>Eukaryota</taxon>
        <taxon>Sar</taxon>
        <taxon>Rhizaria</taxon>
        <taxon>Endomyxa</taxon>
        <taxon>Phytomyxea</taxon>
        <taxon>Plasmodiophorida</taxon>
        <taxon>Plasmodiophoridae</taxon>
        <taxon>Spongospora</taxon>
    </lineage>
</organism>
<evidence type="ECO:0000313" key="6">
    <source>
        <dbReference type="EMBL" id="CRZ09757.1"/>
    </source>
</evidence>
<dbReference type="Gene3D" id="1.25.10.10">
    <property type="entry name" value="Leucine-rich Repeat Variant"/>
    <property type="match status" value="1"/>
</dbReference>